<evidence type="ECO:0000256" key="4">
    <source>
        <dbReference type="RuleBase" id="RU365031"/>
    </source>
</evidence>
<dbReference type="PANTHER" id="PTHR11104:SF0">
    <property type="entry name" value="SPBETA PROPHAGE-DERIVED AMINOGLYCOSIDE N(3')-ACETYLTRANSFERASE-LIKE PROTEIN YOKD"/>
    <property type="match status" value="1"/>
</dbReference>
<gene>
    <name evidence="5" type="ORF">GCM10008938_05140</name>
</gene>
<evidence type="ECO:0000313" key="6">
    <source>
        <dbReference type="Proteomes" id="UP000632222"/>
    </source>
</evidence>
<evidence type="ECO:0000256" key="2">
    <source>
        <dbReference type="ARBA" id="ARBA00022679"/>
    </source>
</evidence>
<reference evidence="6" key="1">
    <citation type="journal article" date="2019" name="Int. J. Syst. Evol. Microbiol.">
        <title>The Global Catalogue of Microorganisms (GCM) 10K type strain sequencing project: providing services to taxonomists for standard genome sequencing and annotation.</title>
        <authorList>
            <consortium name="The Broad Institute Genomics Platform"/>
            <consortium name="The Broad Institute Genome Sequencing Center for Infectious Disease"/>
            <person name="Wu L."/>
            <person name="Ma J."/>
        </authorList>
    </citation>
    <scope>NUCLEOTIDE SEQUENCE [LARGE SCALE GENOMIC DNA]</scope>
    <source>
        <strain evidence="6">JCM 14370</strain>
    </source>
</reference>
<comment type="catalytic activity">
    <reaction evidence="4">
        <text>a 2-deoxystreptamine antibiotic + acetyl-CoA = an N(3)-acetyl-2-deoxystreptamine antibiotic + CoA + H(+)</text>
        <dbReference type="Rhea" id="RHEA:12665"/>
        <dbReference type="ChEBI" id="CHEBI:15378"/>
        <dbReference type="ChEBI" id="CHEBI:57287"/>
        <dbReference type="ChEBI" id="CHEBI:57288"/>
        <dbReference type="ChEBI" id="CHEBI:57921"/>
        <dbReference type="ChEBI" id="CHEBI:77452"/>
        <dbReference type="EC" id="2.3.1.81"/>
    </reaction>
</comment>
<dbReference type="EC" id="2.3.1.-" evidence="4"/>
<dbReference type="InterPro" id="IPR003679">
    <property type="entry name" value="Amioglycoside_AcTrfase"/>
</dbReference>
<dbReference type="Pfam" id="PF02522">
    <property type="entry name" value="Antibiotic_NAT"/>
    <property type="match status" value="1"/>
</dbReference>
<comment type="caution">
    <text evidence="5">The sequence shown here is derived from an EMBL/GenBank/DDBJ whole genome shotgun (WGS) entry which is preliminary data.</text>
</comment>
<dbReference type="Proteomes" id="UP000632222">
    <property type="component" value="Unassembled WGS sequence"/>
</dbReference>
<accession>A0ABQ2CUH8</accession>
<sequence>MNLCGAKEPFPFFPQLLFAPPCYHKWVLHLHRRNRTVHASDFQQALQALGLSSRDHIMAHASLSAFGYVHGGGDTLAELLKTSVASVVMPAFTYYTLIWPEAYRTPEWPPHPPGPVGAFQRFSRVSRDIGKVPQALVDDPEVMRSNHPALSFVGYGERAEEILNAQTLKEPYAPAGALYDLAGKVLLIGVDHTSNTSIHYGEYLAGQIELPRYVIQDGKLQSTYFPNCSAGFGRIERHLSHKKSVKVGPGTVAVYDVQELIDVTVTLLGKQPEALLCHYSGCRCQYVRSLLKYHALSPRDHQPKVL</sequence>
<dbReference type="SUPFAM" id="SSF110710">
    <property type="entry name" value="TTHA0583/YokD-like"/>
    <property type="match status" value="1"/>
</dbReference>
<dbReference type="PANTHER" id="PTHR11104">
    <property type="entry name" value="AMINOGLYCOSIDE N3-ACETYLTRANSFERASE"/>
    <property type="match status" value="1"/>
</dbReference>
<keyword evidence="3 4" id="KW-0012">Acyltransferase</keyword>
<comment type="similarity">
    <text evidence="1 4">Belongs to the antibiotic N-acetyltransferase family.</text>
</comment>
<proteinExistence type="inferred from homology"/>
<keyword evidence="6" id="KW-1185">Reference proteome</keyword>
<evidence type="ECO:0000256" key="3">
    <source>
        <dbReference type="ARBA" id="ARBA00023315"/>
    </source>
</evidence>
<keyword evidence="2 4" id="KW-0808">Transferase</keyword>
<organism evidence="5 6">
    <name type="scientific">Deinococcus roseus</name>
    <dbReference type="NCBI Taxonomy" id="392414"/>
    <lineage>
        <taxon>Bacteria</taxon>
        <taxon>Thermotogati</taxon>
        <taxon>Deinococcota</taxon>
        <taxon>Deinococci</taxon>
        <taxon>Deinococcales</taxon>
        <taxon>Deinococcaceae</taxon>
        <taxon>Deinococcus</taxon>
    </lineage>
</organism>
<dbReference type="InterPro" id="IPR028345">
    <property type="entry name" value="Antibiotic_NAT-like"/>
</dbReference>
<dbReference type="EMBL" id="BMOD01000001">
    <property type="protein sequence ID" value="GGJ21870.1"/>
    <property type="molecule type" value="Genomic_DNA"/>
</dbReference>
<keyword evidence="4" id="KW-0046">Antibiotic resistance</keyword>
<evidence type="ECO:0000313" key="5">
    <source>
        <dbReference type="EMBL" id="GGJ21870.1"/>
    </source>
</evidence>
<name>A0ABQ2CUH8_9DEIO</name>
<protein>
    <recommendedName>
        <fullName evidence="4">Aminoglycoside N(3)-acetyltransferase</fullName>
        <ecNumber evidence="4">2.3.1.-</ecNumber>
    </recommendedName>
</protein>
<evidence type="ECO:0000256" key="1">
    <source>
        <dbReference type="ARBA" id="ARBA00006383"/>
    </source>
</evidence>